<accession>A0A859QYZ4</accession>
<keyword evidence="2" id="KW-1185">Reference proteome</keyword>
<evidence type="ECO:0000313" key="1">
    <source>
        <dbReference type="EMBL" id="QLL64081.1"/>
    </source>
</evidence>
<gene>
    <name evidence="1" type="ORF">FKV68_21750</name>
</gene>
<keyword evidence="1" id="KW-0614">Plasmid</keyword>
<dbReference type="AlphaFoldDB" id="A0A859QYZ4"/>
<dbReference type="RefSeq" id="WP_180941633.1">
    <property type="nucleotide sequence ID" value="NZ_CP041239.1"/>
</dbReference>
<evidence type="ECO:0000313" key="2">
    <source>
        <dbReference type="Proteomes" id="UP000510721"/>
    </source>
</evidence>
<protein>
    <submittedName>
        <fullName evidence="1">Uncharacterized protein</fullName>
    </submittedName>
</protein>
<name>A0A859QYZ4_9HYPH</name>
<dbReference type="KEGG" id="emx:FKV68_21750"/>
<organism evidence="1 2">
    <name type="scientific">Sinorhizobium mexicanum</name>
    <dbReference type="NCBI Taxonomy" id="375549"/>
    <lineage>
        <taxon>Bacteria</taxon>
        <taxon>Pseudomonadati</taxon>
        <taxon>Pseudomonadota</taxon>
        <taxon>Alphaproteobacteria</taxon>
        <taxon>Hyphomicrobiales</taxon>
        <taxon>Rhizobiaceae</taxon>
        <taxon>Sinorhizobium/Ensifer group</taxon>
        <taxon>Sinorhizobium</taxon>
    </lineage>
</organism>
<reference evidence="1 2" key="1">
    <citation type="submission" date="2019-06" db="EMBL/GenBank/DDBJ databases">
        <title>Complete genome sequence of Ensifer mexicanus ITTG R7 isolated from nodules of Acacia angustissima (Mill.) Kuntze.</title>
        <authorList>
            <person name="Rincon-Rosales R."/>
            <person name="Rogel M.A."/>
            <person name="Guerrero G."/>
            <person name="Rincon-Molina C.I."/>
            <person name="Lopez-Lopez A."/>
            <person name="Martinez-Romero E."/>
        </authorList>
    </citation>
    <scope>NUCLEOTIDE SEQUENCE [LARGE SCALE GENOMIC DNA]</scope>
    <source>
        <strain evidence="1 2">ITTG R7</strain>
        <plasmid evidence="2">pemeittgr7a</plasmid>
    </source>
</reference>
<proteinExistence type="predicted"/>
<dbReference type="Proteomes" id="UP000510721">
    <property type="component" value="Plasmid pEmeITTGR7a"/>
</dbReference>
<dbReference type="EMBL" id="CP041239">
    <property type="protein sequence ID" value="QLL64081.1"/>
    <property type="molecule type" value="Genomic_DNA"/>
</dbReference>
<sequence>MLPGEQAARLISWSCHRWVADTFIDAASPVHNPDHAHLRFVEISFLRVSSATARRYSSIAHDVLAAGEAGAEDLILRKIGQAQVTGTALRIHCSFTA</sequence>
<geneLocation type="plasmid" evidence="2">
    <name>pemeittgr7a</name>
</geneLocation>